<evidence type="ECO:0000256" key="1">
    <source>
        <dbReference type="ARBA" id="ARBA00004141"/>
    </source>
</evidence>
<dbReference type="PANTHER" id="PTHR21257:SF38">
    <property type="entry name" value="7-DEHYDROCHOLESTEROL REDUCTASE"/>
    <property type="match status" value="1"/>
</dbReference>
<keyword evidence="8 18" id="KW-0752">Steroid biosynthesis</keyword>
<evidence type="ECO:0000313" key="19">
    <source>
        <dbReference type="EMBL" id="KAF5857711.1"/>
    </source>
</evidence>
<evidence type="ECO:0000256" key="2">
    <source>
        <dbReference type="ARBA" id="ARBA00005402"/>
    </source>
</evidence>
<organism evidence="19 20">
    <name type="scientific">Petromyces alliaceus</name>
    <name type="common">Aspergillus alliaceus</name>
    <dbReference type="NCBI Taxonomy" id="209559"/>
    <lineage>
        <taxon>Eukaryota</taxon>
        <taxon>Fungi</taxon>
        <taxon>Dikarya</taxon>
        <taxon>Ascomycota</taxon>
        <taxon>Pezizomycotina</taxon>
        <taxon>Eurotiomycetes</taxon>
        <taxon>Eurotiomycetidae</taxon>
        <taxon>Eurotiales</taxon>
        <taxon>Aspergillaceae</taxon>
        <taxon>Aspergillus</taxon>
        <taxon>Aspergillus subgen. Circumdati</taxon>
    </lineage>
</organism>
<evidence type="ECO:0000256" key="3">
    <source>
        <dbReference type="ARBA" id="ARBA00022516"/>
    </source>
</evidence>
<evidence type="ECO:0000256" key="17">
    <source>
        <dbReference type="ARBA" id="ARBA00042688"/>
    </source>
</evidence>
<evidence type="ECO:0000256" key="13">
    <source>
        <dbReference type="ARBA" id="ARBA00023136"/>
    </source>
</evidence>
<accession>A0A8H5ZWR1</accession>
<keyword evidence="11 18" id="KW-0756">Sterol biosynthesis</keyword>
<keyword evidence="7" id="KW-0521">NADP</keyword>
<evidence type="ECO:0000313" key="20">
    <source>
        <dbReference type="Proteomes" id="UP000541154"/>
    </source>
</evidence>
<sequence length="181" mass="20608">MDVCDEPFGFYFTWGSSVFFPTIYTLQTQYLALNPVELPTHLTILIFLFGVVGFIIYYTAMEQKNIVQDTNGKHSVAGRKAKFIRASYVTTDGVERESLLFCSGMWGHIRHPDYLGILIVTYAMCGLCGTGALLPWSEGAFATAFLAYRCVRDEKKCTGKYGEAWETYCRRVRWRLVPGLY</sequence>
<protein>
    <recommendedName>
        <fullName evidence="16">7-dehydrocholesterol reductase</fullName>
        <ecNumber evidence="16">1.3.1.21</ecNumber>
    </recommendedName>
    <alternativeName>
        <fullName evidence="17">Sterol Delta(7)-reductase</fullName>
    </alternativeName>
</protein>
<dbReference type="GO" id="GO:0047598">
    <property type="term" value="F:7-dehydrocholesterol reductase activity"/>
    <property type="evidence" value="ECO:0007669"/>
    <property type="project" value="UniProtKB-EC"/>
</dbReference>
<evidence type="ECO:0000256" key="16">
    <source>
        <dbReference type="ARBA" id="ARBA00038851"/>
    </source>
</evidence>
<dbReference type="GO" id="GO:0006695">
    <property type="term" value="P:cholesterol biosynthetic process"/>
    <property type="evidence" value="ECO:0007669"/>
    <property type="project" value="UniProtKB-KW"/>
</dbReference>
<evidence type="ECO:0000256" key="14">
    <source>
        <dbReference type="ARBA" id="ARBA00023166"/>
    </source>
</evidence>
<evidence type="ECO:0000256" key="12">
    <source>
        <dbReference type="ARBA" id="ARBA00023098"/>
    </source>
</evidence>
<comment type="similarity">
    <text evidence="2 18">Belongs to the ERG4/ERG24 family.</text>
</comment>
<dbReference type="Pfam" id="PF01222">
    <property type="entry name" value="ERG4_ERG24"/>
    <property type="match status" value="1"/>
</dbReference>
<evidence type="ECO:0000256" key="18">
    <source>
        <dbReference type="RuleBase" id="RU369120"/>
    </source>
</evidence>
<dbReference type="Gene3D" id="1.20.120.1630">
    <property type="match status" value="1"/>
</dbReference>
<evidence type="ECO:0000256" key="8">
    <source>
        <dbReference type="ARBA" id="ARBA00022955"/>
    </source>
</evidence>
<dbReference type="PANTHER" id="PTHR21257">
    <property type="entry name" value="DELTA(14)-STEROL REDUCTASE"/>
    <property type="match status" value="1"/>
</dbReference>
<dbReference type="GO" id="GO:0005789">
    <property type="term" value="C:endoplasmic reticulum membrane"/>
    <property type="evidence" value="ECO:0007669"/>
    <property type="project" value="TreeGrafter"/>
</dbReference>
<feature type="transmembrane region" description="Helical" evidence="18">
    <location>
        <begin position="40"/>
        <end position="60"/>
    </location>
</feature>
<keyword evidence="5 18" id="KW-0812">Transmembrane</keyword>
<dbReference type="InterPro" id="IPR001171">
    <property type="entry name" value="ERG24_DHCR-like"/>
</dbReference>
<gene>
    <name evidence="19" type="primary">DHCR7_2</name>
    <name evidence="19" type="ORF">ETB97_005426</name>
</gene>
<dbReference type="EMBL" id="SPNV01000242">
    <property type="protein sequence ID" value="KAF5857711.1"/>
    <property type="molecule type" value="Genomic_DNA"/>
</dbReference>
<comment type="caution">
    <text evidence="19">The sequence shown here is derived from an EMBL/GenBank/DDBJ whole genome shotgun (WGS) entry which is preliminary data.</text>
</comment>
<keyword evidence="3 18" id="KW-0444">Lipid biosynthesis</keyword>
<evidence type="ECO:0000256" key="7">
    <source>
        <dbReference type="ARBA" id="ARBA00022857"/>
    </source>
</evidence>
<keyword evidence="9 18" id="KW-1133">Transmembrane helix</keyword>
<keyword evidence="15 18" id="KW-0753">Steroid metabolism</keyword>
<dbReference type="EC" id="1.3.1.21" evidence="16"/>
<keyword evidence="4" id="KW-0153">Cholesterol metabolism</keyword>
<comment type="caution">
    <text evidence="18">Lacks conserved residue(s) required for the propagation of feature annotation.</text>
</comment>
<keyword evidence="14 18" id="KW-1207">Sterol metabolism</keyword>
<evidence type="ECO:0000256" key="9">
    <source>
        <dbReference type="ARBA" id="ARBA00022989"/>
    </source>
</evidence>
<proteinExistence type="inferred from homology"/>
<dbReference type="GO" id="GO:0016132">
    <property type="term" value="P:brassinosteroid biosynthetic process"/>
    <property type="evidence" value="ECO:0007669"/>
    <property type="project" value="TreeGrafter"/>
</dbReference>
<evidence type="ECO:0000256" key="4">
    <source>
        <dbReference type="ARBA" id="ARBA00022548"/>
    </source>
</evidence>
<keyword evidence="6" id="KW-0152">Cholesterol biosynthesis</keyword>
<evidence type="ECO:0000256" key="11">
    <source>
        <dbReference type="ARBA" id="ARBA00023011"/>
    </source>
</evidence>
<dbReference type="Proteomes" id="UP000541154">
    <property type="component" value="Unassembled WGS sequence"/>
</dbReference>
<evidence type="ECO:0000256" key="5">
    <source>
        <dbReference type="ARBA" id="ARBA00022692"/>
    </source>
</evidence>
<comment type="subcellular location">
    <subcellularLocation>
        <location evidence="1">Membrane</location>
        <topology evidence="1">Multi-pass membrane protein</topology>
    </subcellularLocation>
</comment>
<reference evidence="19 20" key="1">
    <citation type="submission" date="2019-04" db="EMBL/GenBank/DDBJ databases">
        <title>Aspergillus burnettii sp. nov., novel species from soil in southeast Queensland.</title>
        <authorList>
            <person name="Gilchrist C.L.M."/>
            <person name="Pitt J.I."/>
            <person name="Lange L."/>
            <person name="Lacey H.J."/>
            <person name="Vuong D."/>
            <person name="Midgley D.J."/>
            <person name="Greenfield P."/>
            <person name="Bradbury M."/>
            <person name="Lacey E."/>
            <person name="Busk P.K."/>
            <person name="Pilgaard B."/>
            <person name="Chooi Y.H."/>
            <person name="Piggott A.M."/>
        </authorList>
    </citation>
    <scope>NUCLEOTIDE SEQUENCE [LARGE SCALE GENOMIC DNA]</scope>
    <source>
        <strain evidence="19 20">FRR 5400</strain>
    </source>
</reference>
<keyword evidence="20" id="KW-1185">Reference proteome</keyword>
<evidence type="ECO:0000256" key="15">
    <source>
        <dbReference type="ARBA" id="ARBA00023221"/>
    </source>
</evidence>
<dbReference type="AlphaFoldDB" id="A0A8H5ZWR1"/>
<feature type="transmembrane region" description="Helical" evidence="18">
    <location>
        <begin position="114"/>
        <end position="136"/>
    </location>
</feature>
<keyword evidence="12 18" id="KW-0443">Lipid metabolism</keyword>
<keyword evidence="13 18" id="KW-0472">Membrane</keyword>
<evidence type="ECO:0000256" key="10">
    <source>
        <dbReference type="ARBA" id="ARBA00023002"/>
    </source>
</evidence>
<name>A0A8H5ZWR1_PETAA</name>
<keyword evidence="10 18" id="KW-0560">Oxidoreductase</keyword>
<evidence type="ECO:0000256" key="6">
    <source>
        <dbReference type="ARBA" id="ARBA00022778"/>
    </source>
</evidence>